<dbReference type="Gene3D" id="1.10.10.10">
    <property type="entry name" value="Winged helix-like DNA-binding domain superfamily/Winged helix DNA-binding domain"/>
    <property type="match status" value="1"/>
</dbReference>
<evidence type="ECO:0000259" key="3">
    <source>
        <dbReference type="Pfam" id="PF13936"/>
    </source>
</evidence>
<dbReference type="InterPro" id="IPR036388">
    <property type="entry name" value="WH-like_DNA-bd_sf"/>
</dbReference>
<accession>A0ABP5BUA4</accession>
<evidence type="ECO:0000313" key="4">
    <source>
        <dbReference type="EMBL" id="GAA1951671.1"/>
    </source>
</evidence>
<feature type="domain" description="HTH marR-type" evidence="2">
    <location>
        <begin position="119"/>
        <end position="160"/>
    </location>
</feature>
<dbReference type="InterPro" id="IPR000835">
    <property type="entry name" value="HTH_MarR-typ"/>
</dbReference>
<dbReference type="InterPro" id="IPR036390">
    <property type="entry name" value="WH_DNA-bd_sf"/>
</dbReference>
<dbReference type="InterPro" id="IPR025246">
    <property type="entry name" value="IS30-like_HTH"/>
</dbReference>
<proteinExistence type="predicted"/>
<dbReference type="SUPFAM" id="SSF46785">
    <property type="entry name" value="Winged helix' DNA-binding domain"/>
    <property type="match status" value="1"/>
</dbReference>
<name>A0ABP5BUA4_9PSEU</name>
<dbReference type="PANTHER" id="PTHR10948:SF23">
    <property type="entry name" value="TRANSPOSASE INSI FOR INSERTION SEQUENCE ELEMENT IS30A-RELATED"/>
    <property type="match status" value="1"/>
</dbReference>
<comment type="caution">
    <text evidence="4">The sequence shown here is derived from an EMBL/GenBank/DDBJ whole genome shotgun (WGS) entry which is preliminary data.</text>
</comment>
<organism evidence="4 5">
    <name type="scientific">Amycolatopsis minnesotensis</name>
    <dbReference type="NCBI Taxonomy" id="337894"/>
    <lineage>
        <taxon>Bacteria</taxon>
        <taxon>Bacillati</taxon>
        <taxon>Actinomycetota</taxon>
        <taxon>Actinomycetes</taxon>
        <taxon>Pseudonocardiales</taxon>
        <taxon>Pseudonocardiaceae</taxon>
        <taxon>Amycolatopsis</taxon>
    </lineage>
</organism>
<reference evidence="5" key="1">
    <citation type="journal article" date="2019" name="Int. J. Syst. Evol. Microbiol.">
        <title>The Global Catalogue of Microorganisms (GCM) 10K type strain sequencing project: providing services to taxonomists for standard genome sequencing and annotation.</title>
        <authorList>
            <consortium name="The Broad Institute Genomics Platform"/>
            <consortium name="The Broad Institute Genome Sequencing Center for Infectious Disease"/>
            <person name="Wu L."/>
            <person name="Ma J."/>
        </authorList>
    </citation>
    <scope>NUCLEOTIDE SEQUENCE [LARGE SCALE GENOMIC DNA]</scope>
    <source>
        <strain evidence="5">JCM 14545</strain>
    </source>
</reference>
<feature type="domain" description="Transposase IS30-like HTH" evidence="3">
    <location>
        <begin position="4"/>
        <end position="45"/>
    </location>
</feature>
<dbReference type="Pfam" id="PF12802">
    <property type="entry name" value="MarR_2"/>
    <property type="match status" value="1"/>
</dbReference>
<keyword evidence="5" id="KW-1185">Reference proteome</keyword>
<evidence type="ECO:0000256" key="1">
    <source>
        <dbReference type="SAM" id="MobiDB-lite"/>
    </source>
</evidence>
<evidence type="ECO:0000313" key="5">
    <source>
        <dbReference type="Proteomes" id="UP001501116"/>
    </source>
</evidence>
<dbReference type="InterPro" id="IPR011991">
    <property type="entry name" value="ArsR-like_HTH"/>
</dbReference>
<evidence type="ECO:0000259" key="2">
    <source>
        <dbReference type="Pfam" id="PF12802"/>
    </source>
</evidence>
<protein>
    <submittedName>
        <fullName evidence="4">Helix-turn-helix domain-containing protein</fullName>
    </submittedName>
</protein>
<dbReference type="EMBL" id="BAAANN010000006">
    <property type="protein sequence ID" value="GAA1951671.1"/>
    <property type="molecule type" value="Genomic_DNA"/>
</dbReference>
<dbReference type="InterPro" id="IPR051917">
    <property type="entry name" value="Transposase-Integrase"/>
</dbReference>
<gene>
    <name evidence="4" type="ORF">GCM10009754_20700</name>
</gene>
<dbReference type="RefSeq" id="WP_344416084.1">
    <property type="nucleotide sequence ID" value="NZ_BAAANN010000006.1"/>
</dbReference>
<feature type="region of interest" description="Disordered" evidence="1">
    <location>
        <begin position="43"/>
        <end position="85"/>
    </location>
</feature>
<dbReference type="Pfam" id="PF13936">
    <property type="entry name" value="HTH_38"/>
    <property type="match status" value="1"/>
</dbReference>
<dbReference type="PANTHER" id="PTHR10948">
    <property type="entry name" value="TRANSPOSASE"/>
    <property type="match status" value="1"/>
</dbReference>
<sequence>MPGERLTFEERRRVAAGLSAGLSYAEIGRRLGRPKSTVIREVARNGGAHGYRATRAQQATDWRAHRRKPARPVGDPATAPDDAPKARHEFEDGFAEMMTRTGVPAMMAKVLACLFTTETGSLTAGELVARLRVSPASVSKAVGWLESRGLISREREGRRERYLIDDDVSYRAWLVSIRSMAKWAEFAQRGVDLFGPATPAGARLSTTSEFFRHLGLDMIQAAEHWRQTLSARHD</sequence>
<dbReference type="CDD" id="cd00090">
    <property type="entry name" value="HTH_ARSR"/>
    <property type="match status" value="1"/>
</dbReference>
<dbReference type="Proteomes" id="UP001501116">
    <property type="component" value="Unassembled WGS sequence"/>
</dbReference>